<evidence type="ECO:0000256" key="2">
    <source>
        <dbReference type="ARBA" id="ARBA00022801"/>
    </source>
</evidence>
<dbReference type="GeneID" id="27726266"/>
<accession>A0A084G1B5</accession>
<evidence type="ECO:0000259" key="3">
    <source>
        <dbReference type="Pfam" id="PF03061"/>
    </source>
</evidence>
<dbReference type="InterPro" id="IPR003736">
    <property type="entry name" value="PAAI_dom"/>
</dbReference>
<dbReference type="NCBIfam" id="TIGR00369">
    <property type="entry name" value="unchar_dom_1"/>
    <property type="match status" value="1"/>
</dbReference>
<dbReference type="InterPro" id="IPR029069">
    <property type="entry name" value="HotDog_dom_sf"/>
</dbReference>
<proteinExistence type="inferred from homology"/>
<dbReference type="AlphaFoldDB" id="A0A084G1B5"/>
<sequence>MRRSLSKFNDAPQKLRSKSLHKIHFQAEPIMTHGSTRALHDCICTEAQQRQTWQLGSGPRVGFREVIALMGYLNGFPQIFWEPGTAPAEIGVLLPNNIFEMSGEQSPHIDILDDGEAQIIATLTPRDPTADQDNPFANDWTTDLLPHITYLSSSLHPTPTSTFLYTVQPSHCNGLRNLHGGCTASLFDLLTTMPIHLVKNPPTWRIPGVSRTLNVTYLRPVPSGTTVRIVCEVVHVGRRMATVKGTMMRESDGAVLAICEHGKASIDPGASSKA</sequence>
<protein>
    <recommendedName>
        <fullName evidence="3">Thioesterase domain-containing protein</fullName>
    </recommendedName>
</protein>
<keyword evidence="5" id="KW-1185">Reference proteome</keyword>
<dbReference type="Gene3D" id="3.10.129.10">
    <property type="entry name" value="Hotdog Thioesterase"/>
    <property type="match status" value="1"/>
</dbReference>
<gene>
    <name evidence="4" type="ORF">SAPIO_CDS7194</name>
</gene>
<feature type="domain" description="Thioesterase" evidence="3">
    <location>
        <begin position="177"/>
        <end position="253"/>
    </location>
</feature>
<dbReference type="VEuPathDB" id="FungiDB:SAPIO_CDS7194"/>
<reference evidence="4 5" key="1">
    <citation type="journal article" date="2014" name="Genome Announc.">
        <title>Draft genome sequence of the pathogenic fungus Scedosporium apiospermum.</title>
        <authorList>
            <person name="Vandeputte P."/>
            <person name="Ghamrawi S."/>
            <person name="Rechenmann M."/>
            <person name="Iltis A."/>
            <person name="Giraud S."/>
            <person name="Fleury M."/>
            <person name="Thornton C."/>
            <person name="Delhaes L."/>
            <person name="Meyer W."/>
            <person name="Papon N."/>
            <person name="Bouchara J.P."/>
        </authorList>
    </citation>
    <scope>NUCLEOTIDE SEQUENCE [LARGE SCALE GENOMIC DNA]</scope>
    <source>
        <strain evidence="4 5">IHEM 14462</strain>
    </source>
</reference>
<dbReference type="GO" id="GO:0047617">
    <property type="term" value="F:fatty acyl-CoA hydrolase activity"/>
    <property type="evidence" value="ECO:0007669"/>
    <property type="project" value="InterPro"/>
</dbReference>
<name>A0A084G1B5_PSEDA</name>
<comment type="caution">
    <text evidence="4">The sequence shown here is derived from an EMBL/GenBank/DDBJ whole genome shotgun (WGS) entry which is preliminary data.</text>
</comment>
<evidence type="ECO:0000313" key="4">
    <source>
        <dbReference type="EMBL" id="KEZ41127.1"/>
    </source>
</evidence>
<dbReference type="Pfam" id="PF03061">
    <property type="entry name" value="4HBT"/>
    <property type="match status" value="1"/>
</dbReference>
<dbReference type="CDD" id="cd03443">
    <property type="entry name" value="PaaI_thioesterase"/>
    <property type="match status" value="1"/>
</dbReference>
<dbReference type="KEGG" id="sapo:SAPIO_CDS7194"/>
<dbReference type="EMBL" id="JOWA01000110">
    <property type="protein sequence ID" value="KEZ41127.1"/>
    <property type="molecule type" value="Genomic_DNA"/>
</dbReference>
<dbReference type="OrthoDB" id="2831072at2759"/>
<dbReference type="RefSeq" id="XP_016640926.1">
    <property type="nucleotide sequence ID" value="XM_016789099.1"/>
</dbReference>
<dbReference type="PANTHER" id="PTHR21660:SF1">
    <property type="entry name" value="ACYL-COENZYME A THIOESTERASE 13"/>
    <property type="match status" value="1"/>
</dbReference>
<dbReference type="InterPro" id="IPR039298">
    <property type="entry name" value="ACOT13"/>
</dbReference>
<dbReference type="Proteomes" id="UP000028545">
    <property type="component" value="Unassembled WGS sequence"/>
</dbReference>
<evidence type="ECO:0000313" key="5">
    <source>
        <dbReference type="Proteomes" id="UP000028545"/>
    </source>
</evidence>
<keyword evidence="2" id="KW-0378">Hydrolase</keyword>
<comment type="similarity">
    <text evidence="1">Belongs to the thioesterase PaaI family.</text>
</comment>
<dbReference type="InterPro" id="IPR006683">
    <property type="entry name" value="Thioestr_dom"/>
</dbReference>
<dbReference type="HOGENOM" id="CLU_1016175_0_0_1"/>
<dbReference type="SUPFAM" id="SSF54637">
    <property type="entry name" value="Thioesterase/thiol ester dehydrase-isomerase"/>
    <property type="match status" value="1"/>
</dbReference>
<dbReference type="PANTHER" id="PTHR21660">
    <property type="entry name" value="THIOESTERASE SUPERFAMILY MEMBER-RELATED"/>
    <property type="match status" value="1"/>
</dbReference>
<evidence type="ECO:0000256" key="1">
    <source>
        <dbReference type="ARBA" id="ARBA00008324"/>
    </source>
</evidence>
<organism evidence="4 5">
    <name type="scientific">Pseudallescheria apiosperma</name>
    <name type="common">Scedosporium apiospermum</name>
    <dbReference type="NCBI Taxonomy" id="563466"/>
    <lineage>
        <taxon>Eukaryota</taxon>
        <taxon>Fungi</taxon>
        <taxon>Dikarya</taxon>
        <taxon>Ascomycota</taxon>
        <taxon>Pezizomycotina</taxon>
        <taxon>Sordariomycetes</taxon>
        <taxon>Hypocreomycetidae</taxon>
        <taxon>Microascales</taxon>
        <taxon>Microascaceae</taxon>
        <taxon>Scedosporium</taxon>
    </lineage>
</organism>